<protein>
    <recommendedName>
        <fullName evidence="3">O-acyltransferase WSD1 C-terminal domain-containing protein</fullName>
    </recommendedName>
</protein>
<sequence length="274" mass="31485">MLPLKGALAVLDIIHDILIIPRRIYEDLVENRINKEFHALQNVSLCGRKVLTWSEKISLNDVEKICVHRKMTPNEVLLCAASAALYTYMEKLNGPVPDNLDACARYIGKDDLIGNTNYVKNITGFSFLNLPLGPYSKEQVAKIRIACNGLRPNRFIYYIIYMAQRKLNVFKLVPHCFTKLLFRYLSKQYNVSITKFADVDSSISHSEICKTIWGDKIKNIIFFVPPQSNISVSIAFQRYGKHIFISVMTDSVLRDTYNRIPSLWVECVKQMLRA</sequence>
<evidence type="ECO:0000313" key="2">
    <source>
        <dbReference type="Proteomes" id="UP001151699"/>
    </source>
</evidence>
<gene>
    <name evidence="1" type="ORF">Bhyg_06983</name>
</gene>
<dbReference type="Proteomes" id="UP001151699">
    <property type="component" value="Chromosome B"/>
</dbReference>
<keyword evidence="2" id="KW-1185">Reference proteome</keyword>
<dbReference type="EMBL" id="WJQU01000002">
    <property type="protein sequence ID" value="KAJ6642037.1"/>
    <property type="molecule type" value="Genomic_DNA"/>
</dbReference>
<evidence type="ECO:0000313" key="1">
    <source>
        <dbReference type="EMBL" id="KAJ6642037.1"/>
    </source>
</evidence>
<reference evidence="1" key="1">
    <citation type="submission" date="2022-07" db="EMBL/GenBank/DDBJ databases">
        <authorList>
            <person name="Trinca V."/>
            <person name="Uliana J.V.C."/>
            <person name="Torres T.T."/>
            <person name="Ward R.J."/>
            <person name="Monesi N."/>
        </authorList>
    </citation>
    <scope>NUCLEOTIDE SEQUENCE</scope>
    <source>
        <strain evidence="1">HSMRA1968</strain>
        <tissue evidence="1">Whole embryos</tissue>
    </source>
</reference>
<name>A0A9Q0N1V7_9DIPT</name>
<dbReference type="OrthoDB" id="8196708at2759"/>
<accession>A0A9Q0N1V7</accession>
<dbReference type="AlphaFoldDB" id="A0A9Q0N1V7"/>
<feature type="non-terminal residue" evidence="1">
    <location>
        <position position="1"/>
    </location>
</feature>
<comment type="caution">
    <text evidence="1">The sequence shown here is derived from an EMBL/GenBank/DDBJ whole genome shotgun (WGS) entry which is preliminary data.</text>
</comment>
<proteinExistence type="predicted"/>
<evidence type="ECO:0008006" key="3">
    <source>
        <dbReference type="Google" id="ProtNLM"/>
    </source>
</evidence>
<organism evidence="1 2">
    <name type="scientific">Pseudolycoriella hygida</name>
    <dbReference type="NCBI Taxonomy" id="35572"/>
    <lineage>
        <taxon>Eukaryota</taxon>
        <taxon>Metazoa</taxon>
        <taxon>Ecdysozoa</taxon>
        <taxon>Arthropoda</taxon>
        <taxon>Hexapoda</taxon>
        <taxon>Insecta</taxon>
        <taxon>Pterygota</taxon>
        <taxon>Neoptera</taxon>
        <taxon>Endopterygota</taxon>
        <taxon>Diptera</taxon>
        <taxon>Nematocera</taxon>
        <taxon>Sciaroidea</taxon>
        <taxon>Sciaridae</taxon>
        <taxon>Pseudolycoriella</taxon>
    </lineage>
</organism>